<organism evidence="11 12">
    <name type="scientific">Nocardioides marinquilinus</name>
    <dbReference type="NCBI Taxonomy" id="1210400"/>
    <lineage>
        <taxon>Bacteria</taxon>
        <taxon>Bacillati</taxon>
        <taxon>Actinomycetota</taxon>
        <taxon>Actinomycetes</taxon>
        <taxon>Propionibacteriales</taxon>
        <taxon>Nocardioidaceae</taxon>
        <taxon>Nocardioides</taxon>
    </lineage>
</organism>
<evidence type="ECO:0000256" key="4">
    <source>
        <dbReference type="ARBA" id="ARBA00022630"/>
    </source>
</evidence>
<reference evidence="12" key="1">
    <citation type="journal article" date="2019" name="Int. J. Syst. Evol. Microbiol.">
        <title>The Global Catalogue of Microorganisms (GCM) 10K type strain sequencing project: providing services to taxonomists for standard genome sequencing and annotation.</title>
        <authorList>
            <consortium name="The Broad Institute Genomics Platform"/>
            <consortium name="The Broad Institute Genome Sequencing Center for Infectious Disease"/>
            <person name="Wu L."/>
            <person name="Ma J."/>
        </authorList>
    </citation>
    <scope>NUCLEOTIDE SEQUENCE [LARGE SCALE GENOMIC DNA]</scope>
    <source>
        <strain evidence="12">JCM 18459</strain>
    </source>
</reference>
<evidence type="ECO:0000256" key="8">
    <source>
        <dbReference type="ARBA" id="ARBA00022842"/>
    </source>
</evidence>
<keyword evidence="4" id="KW-0285">Flavoprotein</keyword>
<evidence type="ECO:0000313" key="12">
    <source>
        <dbReference type="Proteomes" id="UP001500221"/>
    </source>
</evidence>
<dbReference type="EMBL" id="BAABKG010000001">
    <property type="protein sequence ID" value="GAA5143676.1"/>
    <property type="molecule type" value="Genomic_DNA"/>
</dbReference>
<dbReference type="EC" id="2.7.1.180" evidence="2"/>
<evidence type="ECO:0000256" key="9">
    <source>
        <dbReference type="ARBA" id="ARBA00031306"/>
    </source>
</evidence>
<evidence type="ECO:0000256" key="6">
    <source>
        <dbReference type="ARBA" id="ARBA00022723"/>
    </source>
</evidence>
<keyword evidence="8" id="KW-0460">Magnesium</keyword>
<comment type="cofactor">
    <cofactor evidence="1">
        <name>Mg(2+)</name>
        <dbReference type="ChEBI" id="CHEBI:18420"/>
    </cofactor>
</comment>
<evidence type="ECO:0000256" key="7">
    <source>
        <dbReference type="ARBA" id="ARBA00022827"/>
    </source>
</evidence>
<evidence type="ECO:0000313" key="11">
    <source>
        <dbReference type="EMBL" id="GAA5143676.1"/>
    </source>
</evidence>
<dbReference type="InterPro" id="IPR024932">
    <property type="entry name" value="ApbE"/>
</dbReference>
<evidence type="ECO:0000256" key="2">
    <source>
        <dbReference type="ARBA" id="ARBA00011955"/>
    </source>
</evidence>
<dbReference type="Proteomes" id="UP001500221">
    <property type="component" value="Unassembled WGS sequence"/>
</dbReference>
<dbReference type="RefSeq" id="WP_345455076.1">
    <property type="nucleotide sequence ID" value="NZ_BAABKG010000001.1"/>
</dbReference>
<evidence type="ECO:0000256" key="10">
    <source>
        <dbReference type="ARBA" id="ARBA00048540"/>
    </source>
</evidence>
<keyword evidence="6" id="KW-0479">Metal-binding</keyword>
<gene>
    <name evidence="11" type="ORF">GCM10023340_09610</name>
</gene>
<dbReference type="SUPFAM" id="SSF143631">
    <property type="entry name" value="ApbE-like"/>
    <property type="match status" value="1"/>
</dbReference>
<comment type="caution">
    <text evidence="11">The sequence shown here is derived from an EMBL/GenBank/DDBJ whole genome shotgun (WGS) entry which is preliminary data.</text>
</comment>
<keyword evidence="5 11" id="KW-0808">Transferase</keyword>
<dbReference type="InterPro" id="IPR003374">
    <property type="entry name" value="ApbE-like_sf"/>
</dbReference>
<keyword evidence="7" id="KW-0274">FAD</keyword>
<protein>
    <recommendedName>
        <fullName evidence="3">FAD:protein FMN transferase</fullName>
        <ecNumber evidence="2">2.7.1.180</ecNumber>
    </recommendedName>
    <alternativeName>
        <fullName evidence="9">Flavin transferase</fullName>
    </alternativeName>
</protein>
<proteinExistence type="predicted"/>
<dbReference type="Pfam" id="PF02424">
    <property type="entry name" value="ApbE"/>
    <property type="match status" value="1"/>
</dbReference>
<keyword evidence="12" id="KW-1185">Reference proteome</keyword>
<dbReference type="Gene3D" id="3.10.520.10">
    <property type="entry name" value="ApbE-like domains"/>
    <property type="match status" value="1"/>
</dbReference>
<name>A0ABP9PB28_9ACTN</name>
<evidence type="ECO:0000256" key="3">
    <source>
        <dbReference type="ARBA" id="ARBA00016337"/>
    </source>
</evidence>
<sequence>MSTLRWRDWSCEVRVVVADDRPAAARPPGPLAERVERTVRALMDDVARSASRFDATSDLSRVNAAAGRLVPVRPLTLELVEVALDAARRTDGACDPTVGAHVVAAGYDADIDTVRARGAVHRPAPSAPSWRAVRVDRDLGRLGLATGLALDLGATAKAWTADEAASRVARELGCPALVALGGDVAVAGGEHGWPVLVGEAADDDPRHGQVVTLRRGGLATSSTTGRRWPVAGRVDGVGGVGGVVGEAHHVVDPGTGEPTRGPWRTASVVAPTCVTANALSTAALVWGTAALDRLAGHPARLVDGAGRIVTTAAWPTGPDEGVAA</sequence>
<dbReference type="PANTHER" id="PTHR30040:SF2">
    <property type="entry name" value="FAD:PROTEIN FMN TRANSFERASE"/>
    <property type="match status" value="1"/>
</dbReference>
<evidence type="ECO:0000256" key="5">
    <source>
        <dbReference type="ARBA" id="ARBA00022679"/>
    </source>
</evidence>
<dbReference type="GO" id="GO:0016740">
    <property type="term" value="F:transferase activity"/>
    <property type="evidence" value="ECO:0007669"/>
    <property type="project" value="UniProtKB-KW"/>
</dbReference>
<comment type="catalytic activity">
    <reaction evidence="10">
        <text>L-threonyl-[protein] + FAD = FMN-L-threonyl-[protein] + AMP + H(+)</text>
        <dbReference type="Rhea" id="RHEA:36847"/>
        <dbReference type="Rhea" id="RHEA-COMP:11060"/>
        <dbReference type="Rhea" id="RHEA-COMP:11061"/>
        <dbReference type="ChEBI" id="CHEBI:15378"/>
        <dbReference type="ChEBI" id="CHEBI:30013"/>
        <dbReference type="ChEBI" id="CHEBI:57692"/>
        <dbReference type="ChEBI" id="CHEBI:74257"/>
        <dbReference type="ChEBI" id="CHEBI:456215"/>
        <dbReference type="EC" id="2.7.1.180"/>
    </reaction>
</comment>
<accession>A0ABP9PB28</accession>
<evidence type="ECO:0000256" key="1">
    <source>
        <dbReference type="ARBA" id="ARBA00001946"/>
    </source>
</evidence>
<dbReference type="PANTHER" id="PTHR30040">
    <property type="entry name" value="THIAMINE BIOSYNTHESIS LIPOPROTEIN APBE"/>
    <property type="match status" value="1"/>
</dbReference>